<dbReference type="PROSITE" id="PS50106">
    <property type="entry name" value="PDZ"/>
    <property type="match status" value="1"/>
</dbReference>
<evidence type="ECO:0000313" key="7">
    <source>
        <dbReference type="Proteomes" id="UP001153620"/>
    </source>
</evidence>
<dbReference type="SUPFAM" id="SSF50156">
    <property type="entry name" value="PDZ domain-like"/>
    <property type="match status" value="1"/>
</dbReference>
<evidence type="ECO:0000259" key="5">
    <source>
        <dbReference type="PROSITE" id="PS50106"/>
    </source>
</evidence>
<feature type="region of interest" description="Disordered" evidence="4">
    <location>
        <begin position="216"/>
        <end position="263"/>
    </location>
</feature>
<dbReference type="GO" id="GO:0001725">
    <property type="term" value="C:stress fiber"/>
    <property type="evidence" value="ECO:0007669"/>
    <property type="project" value="TreeGrafter"/>
</dbReference>
<dbReference type="InterPro" id="IPR050604">
    <property type="entry name" value="PDZ-LIM_domain"/>
</dbReference>
<protein>
    <recommendedName>
        <fullName evidence="5">PDZ domain-containing protein</fullName>
    </recommendedName>
</protein>
<dbReference type="GO" id="GO:0003779">
    <property type="term" value="F:actin binding"/>
    <property type="evidence" value="ECO:0007669"/>
    <property type="project" value="TreeGrafter"/>
</dbReference>
<organism evidence="6 7">
    <name type="scientific">Chironomus riparius</name>
    <dbReference type="NCBI Taxonomy" id="315576"/>
    <lineage>
        <taxon>Eukaryota</taxon>
        <taxon>Metazoa</taxon>
        <taxon>Ecdysozoa</taxon>
        <taxon>Arthropoda</taxon>
        <taxon>Hexapoda</taxon>
        <taxon>Insecta</taxon>
        <taxon>Pterygota</taxon>
        <taxon>Neoptera</taxon>
        <taxon>Endopterygota</taxon>
        <taxon>Diptera</taxon>
        <taxon>Nematocera</taxon>
        <taxon>Chironomoidea</taxon>
        <taxon>Chironomidae</taxon>
        <taxon>Chironominae</taxon>
        <taxon>Chironomus</taxon>
    </lineage>
</organism>
<keyword evidence="3" id="KW-0862">Zinc</keyword>
<feature type="compositionally biased region" description="Basic and acidic residues" evidence="4">
    <location>
        <begin position="216"/>
        <end position="225"/>
    </location>
</feature>
<comment type="subcellular location">
    <subcellularLocation>
        <location evidence="1">Cytoplasm</location>
    </subcellularLocation>
</comment>
<dbReference type="Gene3D" id="2.30.42.10">
    <property type="match status" value="1"/>
</dbReference>
<dbReference type="InterPro" id="IPR036034">
    <property type="entry name" value="PDZ_sf"/>
</dbReference>
<proteinExistence type="predicted"/>
<accession>A0A9N9RP67</accession>
<dbReference type="GO" id="GO:0030036">
    <property type="term" value="P:actin cytoskeleton organization"/>
    <property type="evidence" value="ECO:0007669"/>
    <property type="project" value="TreeGrafter"/>
</dbReference>
<dbReference type="OrthoDB" id="44841at2759"/>
<keyword evidence="7" id="KW-1185">Reference proteome</keyword>
<reference evidence="6" key="2">
    <citation type="submission" date="2022-10" db="EMBL/GenBank/DDBJ databases">
        <authorList>
            <consortium name="ENA_rothamsted_submissions"/>
            <consortium name="culmorum"/>
            <person name="King R."/>
        </authorList>
    </citation>
    <scope>NUCLEOTIDE SEQUENCE</scope>
</reference>
<dbReference type="Pfam" id="PF00595">
    <property type="entry name" value="PDZ"/>
    <property type="match status" value="1"/>
</dbReference>
<dbReference type="Proteomes" id="UP001153620">
    <property type="component" value="Chromosome 1"/>
</dbReference>
<dbReference type="GO" id="GO:0031941">
    <property type="term" value="C:filamentous actin"/>
    <property type="evidence" value="ECO:0007669"/>
    <property type="project" value="TreeGrafter"/>
</dbReference>
<dbReference type="GO" id="GO:0005912">
    <property type="term" value="C:adherens junction"/>
    <property type="evidence" value="ECO:0007669"/>
    <property type="project" value="TreeGrafter"/>
</dbReference>
<evidence type="ECO:0000313" key="6">
    <source>
        <dbReference type="EMBL" id="CAG9799886.1"/>
    </source>
</evidence>
<evidence type="ECO:0000256" key="4">
    <source>
        <dbReference type="SAM" id="MobiDB-lite"/>
    </source>
</evidence>
<gene>
    <name evidence="6" type="ORF">CHIRRI_LOCUS2844</name>
</gene>
<keyword evidence="3" id="KW-0479">Metal-binding</keyword>
<dbReference type="GO" id="GO:0030018">
    <property type="term" value="C:Z disc"/>
    <property type="evidence" value="ECO:0007669"/>
    <property type="project" value="TreeGrafter"/>
</dbReference>
<evidence type="ECO:0000256" key="1">
    <source>
        <dbReference type="ARBA" id="ARBA00004496"/>
    </source>
</evidence>
<keyword evidence="3" id="KW-0440">LIM domain</keyword>
<keyword evidence="2" id="KW-0963">Cytoplasm</keyword>
<dbReference type="PANTHER" id="PTHR24214">
    <property type="entry name" value="PDZ AND LIM DOMAIN PROTEIN ZASP"/>
    <property type="match status" value="1"/>
</dbReference>
<dbReference type="PANTHER" id="PTHR24214:SF38">
    <property type="entry name" value="PDZ AND LIM DOMAIN PROTEIN ZASP-RELATED"/>
    <property type="match status" value="1"/>
</dbReference>
<reference evidence="6" key="1">
    <citation type="submission" date="2022-01" db="EMBL/GenBank/DDBJ databases">
        <authorList>
            <person name="King R."/>
        </authorList>
    </citation>
    <scope>NUCLEOTIDE SEQUENCE</scope>
</reference>
<dbReference type="GO" id="GO:0061061">
    <property type="term" value="P:muscle structure development"/>
    <property type="evidence" value="ECO:0007669"/>
    <property type="project" value="TreeGrafter"/>
</dbReference>
<dbReference type="EMBL" id="OU895877">
    <property type="protein sequence ID" value="CAG9799886.1"/>
    <property type="molecule type" value="Genomic_DNA"/>
</dbReference>
<name>A0A9N9RP67_9DIPT</name>
<dbReference type="InterPro" id="IPR001478">
    <property type="entry name" value="PDZ"/>
</dbReference>
<sequence length="263" mass="30769">MTTQIPEAVIRQLPEKRQLHGGFDIEYKLKYSGTVQTDKRTMSFVDNLWGIEVTGGADQFEPLTIIAVRRVGLARRAGIRVGDYIVKINDTPAEGLTLLDAQLEIQESGRHLKLFVKGDEDNDSEDENVCDFYFKPLSSRDLDLLEWERRRKKKRELNMLLYQGFPWNDRRRPIYKESNCYLVPSIVLVKREREICMKATKEEYMKNLHELAAQKEEQERLKKMEEEESSEEFEALARESTQQHEESLQEEFSEIIKTTSSAE</sequence>
<evidence type="ECO:0000256" key="3">
    <source>
        <dbReference type="ARBA" id="ARBA00023038"/>
    </source>
</evidence>
<feature type="domain" description="PDZ" evidence="5">
    <location>
        <begin position="34"/>
        <end position="120"/>
    </location>
</feature>
<feature type="compositionally biased region" description="Basic and acidic residues" evidence="4">
    <location>
        <begin position="235"/>
        <end position="247"/>
    </location>
</feature>
<dbReference type="AlphaFoldDB" id="A0A9N9RP67"/>
<dbReference type="GO" id="GO:0051371">
    <property type="term" value="F:muscle alpha-actinin binding"/>
    <property type="evidence" value="ECO:0007669"/>
    <property type="project" value="TreeGrafter"/>
</dbReference>
<dbReference type="SMART" id="SM00228">
    <property type="entry name" value="PDZ"/>
    <property type="match status" value="1"/>
</dbReference>
<evidence type="ECO:0000256" key="2">
    <source>
        <dbReference type="ARBA" id="ARBA00022490"/>
    </source>
</evidence>